<feature type="compositionally biased region" description="Basic residues" evidence="1">
    <location>
        <begin position="115"/>
        <end position="126"/>
    </location>
</feature>
<reference evidence="2" key="1">
    <citation type="submission" date="2020-02" db="EMBL/GenBank/DDBJ databases">
        <authorList>
            <person name="Meier V. D."/>
        </authorList>
    </citation>
    <scope>NUCLEOTIDE SEQUENCE</scope>
    <source>
        <strain evidence="2">AVDCRST_MAG66</strain>
    </source>
</reference>
<proteinExistence type="predicted"/>
<feature type="non-terminal residue" evidence="2">
    <location>
        <position position="296"/>
    </location>
</feature>
<feature type="compositionally biased region" description="Low complexity" evidence="1">
    <location>
        <begin position="176"/>
        <end position="195"/>
    </location>
</feature>
<feature type="compositionally biased region" description="Basic residues" evidence="1">
    <location>
        <begin position="143"/>
        <end position="168"/>
    </location>
</feature>
<feature type="non-terminal residue" evidence="2">
    <location>
        <position position="1"/>
    </location>
</feature>
<evidence type="ECO:0000256" key="1">
    <source>
        <dbReference type="SAM" id="MobiDB-lite"/>
    </source>
</evidence>
<keyword evidence="2" id="KW-0808">Transferase</keyword>
<dbReference type="AlphaFoldDB" id="A0A6J4NSI9"/>
<name>A0A6J4NSI9_9PSEU</name>
<feature type="compositionally biased region" description="Basic residues" evidence="1">
    <location>
        <begin position="60"/>
        <end position="85"/>
    </location>
</feature>
<dbReference type="EMBL" id="CADCUS010000167">
    <property type="protein sequence ID" value="CAA9395605.1"/>
    <property type="molecule type" value="Genomic_DNA"/>
</dbReference>
<dbReference type="EC" id="2.8.1.1" evidence="2"/>
<feature type="compositionally biased region" description="Basic residues" evidence="1">
    <location>
        <begin position="28"/>
        <end position="52"/>
    </location>
</feature>
<gene>
    <name evidence="2" type="ORF">AVDCRST_MAG66-1120</name>
</gene>
<feature type="compositionally biased region" description="Low complexity" evidence="1">
    <location>
        <begin position="8"/>
        <end position="27"/>
    </location>
</feature>
<evidence type="ECO:0000313" key="2">
    <source>
        <dbReference type="EMBL" id="CAA9395605.1"/>
    </source>
</evidence>
<dbReference type="GO" id="GO:0004792">
    <property type="term" value="F:thiosulfate-cyanide sulfurtransferase activity"/>
    <property type="evidence" value="ECO:0007669"/>
    <property type="project" value="UniProtKB-EC"/>
</dbReference>
<accession>A0A6J4NSI9</accession>
<feature type="region of interest" description="Disordered" evidence="1">
    <location>
        <begin position="277"/>
        <end position="296"/>
    </location>
</feature>
<sequence length="296" mass="33499">GPGERPRPQAGRVRAPGAAGHHGVAGRAPRRARPRRRRVRRGRAALRHRARPRRGEGRLAHRAQRPGHARLRRRRALRPALRRARHLPRVHRGLLRRPQQLVGHLRAVGVQPVRPPRRAHPRRRPHQVGGRGPRDDGGGAEARRRRVPGRRARRLHAARVQGRRPRPPRRADGRRAVPGGVLRRAAAHARLPAGGRRPRRPRPRRRERAVGARRGRGRHVPPPRRTGRDLRGRAGPVPLGRRDRLLPHRGALQPHLVRPHPPARLRAGAQLRRQLDRVGQLRARPDRAGRGARVGV</sequence>
<organism evidence="2">
    <name type="scientific">uncultured Pseudonocardia sp</name>
    <dbReference type="NCBI Taxonomy" id="211455"/>
    <lineage>
        <taxon>Bacteria</taxon>
        <taxon>Bacillati</taxon>
        <taxon>Actinomycetota</taxon>
        <taxon>Actinomycetes</taxon>
        <taxon>Pseudonocardiales</taxon>
        <taxon>Pseudonocardiaceae</taxon>
        <taxon>Pseudonocardia</taxon>
        <taxon>environmental samples</taxon>
    </lineage>
</organism>
<feature type="region of interest" description="Disordered" evidence="1">
    <location>
        <begin position="1"/>
        <end position="85"/>
    </location>
</feature>
<feature type="compositionally biased region" description="Basic residues" evidence="1">
    <location>
        <begin position="196"/>
        <end position="222"/>
    </location>
</feature>
<feature type="region of interest" description="Disordered" evidence="1">
    <location>
        <begin position="105"/>
        <end position="247"/>
    </location>
</feature>
<protein>
    <submittedName>
        <fullName evidence="2">Thiosulfate sulfurtransferase, rhodanese</fullName>
        <ecNumber evidence="2">2.8.1.1</ecNumber>
    </submittedName>
</protein>